<feature type="domain" description="RNA polymerase sigma-70 region 2" evidence="2">
    <location>
        <begin position="8"/>
        <end position="75"/>
    </location>
</feature>
<feature type="domain" description="RNA polymerase sigma factor 70 region 4 type 2" evidence="3">
    <location>
        <begin position="111"/>
        <end position="161"/>
    </location>
</feature>
<evidence type="ECO:0000259" key="2">
    <source>
        <dbReference type="Pfam" id="PF04542"/>
    </source>
</evidence>
<dbReference type="GO" id="GO:0003677">
    <property type="term" value="F:DNA binding"/>
    <property type="evidence" value="ECO:0007669"/>
    <property type="project" value="InterPro"/>
</dbReference>
<dbReference type="InterPro" id="IPR014284">
    <property type="entry name" value="RNA_pol_sigma-70_dom"/>
</dbReference>
<dbReference type="Gene3D" id="1.10.1740.10">
    <property type="match status" value="1"/>
</dbReference>
<comment type="subunit">
    <text evidence="1">Interacts transiently with the RNA polymerase catalytic core formed by RpoA, RpoB, RpoC and RpoZ (2 alpha, 1 beta, 1 beta' and 1 omega subunit) to form the RNA polymerase holoenzyme that can initiate transcription.</text>
</comment>
<dbReference type="AlphaFoldDB" id="A0AA91DME0"/>
<dbReference type="NCBIfam" id="TIGR02937">
    <property type="entry name" value="sigma70-ECF"/>
    <property type="match status" value="1"/>
</dbReference>
<dbReference type="PANTHER" id="PTHR30173:SF36">
    <property type="entry name" value="ECF RNA POLYMERASE SIGMA FACTOR SIGJ"/>
    <property type="match status" value="1"/>
</dbReference>
<evidence type="ECO:0000256" key="1">
    <source>
        <dbReference type="ARBA" id="ARBA00011344"/>
    </source>
</evidence>
<dbReference type="Pfam" id="PF08281">
    <property type="entry name" value="Sigma70_r4_2"/>
    <property type="match status" value="1"/>
</dbReference>
<dbReference type="GO" id="GO:0006352">
    <property type="term" value="P:DNA-templated transcription initiation"/>
    <property type="evidence" value="ECO:0007669"/>
    <property type="project" value="InterPro"/>
</dbReference>
<protein>
    <recommendedName>
        <fullName evidence="6">RNA polymerase subunit sigma-24</fullName>
    </recommendedName>
</protein>
<gene>
    <name evidence="4" type="ORF">A3K87_19400</name>
</gene>
<dbReference type="SUPFAM" id="SSF88946">
    <property type="entry name" value="Sigma2 domain of RNA polymerase sigma factors"/>
    <property type="match status" value="1"/>
</dbReference>
<dbReference type="InterPro" id="IPR013249">
    <property type="entry name" value="RNA_pol_sigma70_r4_t2"/>
</dbReference>
<dbReference type="RefSeq" id="WP_081268924.1">
    <property type="nucleotide sequence ID" value="NZ_LVHG01000053.1"/>
</dbReference>
<dbReference type="InterPro" id="IPR052704">
    <property type="entry name" value="ECF_Sigma-70_Domain"/>
</dbReference>
<dbReference type="Pfam" id="PF04542">
    <property type="entry name" value="Sigma70_r2"/>
    <property type="match status" value="1"/>
</dbReference>
<proteinExistence type="predicted"/>
<dbReference type="SUPFAM" id="SSF54427">
    <property type="entry name" value="NTF2-like"/>
    <property type="match status" value="1"/>
</dbReference>
<name>A0AA91DME0_VARPD</name>
<dbReference type="InterPro" id="IPR032710">
    <property type="entry name" value="NTF2-like_dom_sf"/>
</dbReference>
<dbReference type="InterPro" id="IPR036388">
    <property type="entry name" value="WH-like_DNA-bd_sf"/>
</dbReference>
<dbReference type="GO" id="GO:0016987">
    <property type="term" value="F:sigma factor activity"/>
    <property type="evidence" value="ECO:0007669"/>
    <property type="project" value="InterPro"/>
</dbReference>
<accession>A0AA91DME0</accession>
<dbReference type="Proteomes" id="UP000077852">
    <property type="component" value="Unassembled WGS sequence"/>
</dbReference>
<evidence type="ECO:0000259" key="3">
    <source>
        <dbReference type="Pfam" id="PF08281"/>
    </source>
</evidence>
<dbReference type="InterPro" id="IPR007627">
    <property type="entry name" value="RNA_pol_sigma70_r2"/>
</dbReference>
<dbReference type="EMBL" id="LVHG01000053">
    <property type="protein sequence ID" value="OAK62054.1"/>
    <property type="molecule type" value="Genomic_DNA"/>
</dbReference>
<dbReference type="PANTHER" id="PTHR30173">
    <property type="entry name" value="SIGMA 19 FACTOR"/>
    <property type="match status" value="1"/>
</dbReference>
<reference evidence="4 5" key="1">
    <citation type="submission" date="2016-03" db="EMBL/GenBank/DDBJ databases">
        <title>Genome sequence of Variovorax paradoxus KB5.</title>
        <authorList>
            <person name="Jeong H."/>
            <person name="Hong C.E."/>
            <person name="Jo S.H."/>
            <person name="Park J.M."/>
        </authorList>
    </citation>
    <scope>NUCLEOTIDE SEQUENCE [LARGE SCALE GENOMIC DNA]</scope>
    <source>
        <strain evidence="4 5">KB5</strain>
    </source>
</reference>
<dbReference type="SUPFAM" id="SSF88659">
    <property type="entry name" value="Sigma3 and sigma4 domains of RNA polymerase sigma factors"/>
    <property type="match status" value="1"/>
</dbReference>
<dbReference type="InterPro" id="IPR013325">
    <property type="entry name" value="RNA_pol_sigma_r2"/>
</dbReference>
<organism evidence="4 5">
    <name type="scientific">Variovorax paradoxus</name>
    <dbReference type="NCBI Taxonomy" id="34073"/>
    <lineage>
        <taxon>Bacteria</taxon>
        <taxon>Pseudomonadati</taxon>
        <taxon>Pseudomonadota</taxon>
        <taxon>Betaproteobacteria</taxon>
        <taxon>Burkholderiales</taxon>
        <taxon>Comamonadaceae</taxon>
        <taxon>Variovorax</taxon>
    </lineage>
</organism>
<sequence length="305" mass="34643">MSIANEELFLRLRPRLVAIGYRMLASVQEAEDLAQDAWLRWHEEVEVSGAEVAKPEAWLVTVTTRMAIDRLRTAKIRREAYPGLWLPEPLLMEEPTTPEKARELADDVSFAFLVLLDCLSPESRAAFLLREVFDADYDQIAAAIGKSEAAARQVVHRAKQRVAKARSSIGNQAPPRPQEQLDLLQRLVQAISKGNFSDIQALLAEEAQFLSDFGDIVPRLGKPLVGGRRIAQMYLASQLRHGTNMRFDLTRLNGEWALLRYVGDALNSVQMFEIQDGRIARVRLQRNPEKLHHLEHLAHRQRQMA</sequence>
<dbReference type="InterPro" id="IPR013324">
    <property type="entry name" value="RNA_pol_sigma_r3/r4-like"/>
</dbReference>
<dbReference type="Gene3D" id="1.10.10.10">
    <property type="entry name" value="Winged helix-like DNA-binding domain superfamily/Winged helix DNA-binding domain"/>
    <property type="match status" value="1"/>
</dbReference>
<evidence type="ECO:0000313" key="5">
    <source>
        <dbReference type="Proteomes" id="UP000077852"/>
    </source>
</evidence>
<dbReference type="Gene3D" id="3.10.450.50">
    <property type="match status" value="1"/>
</dbReference>
<evidence type="ECO:0000313" key="4">
    <source>
        <dbReference type="EMBL" id="OAK62054.1"/>
    </source>
</evidence>
<evidence type="ECO:0008006" key="6">
    <source>
        <dbReference type="Google" id="ProtNLM"/>
    </source>
</evidence>
<comment type="caution">
    <text evidence="4">The sequence shown here is derived from an EMBL/GenBank/DDBJ whole genome shotgun (WGS) entry which is preliminary data.</text>
</comment>